<evidence type="ECO:0008006" key="3">
    <source>
        <dbReference type="Google" id="ProtNLM"/>
    </source>
</evidence>
<proteinExistence type="predicted"/>
<evidence type="ECO:0000313" key="2">
    <source>
        <dbReference type="Proteomes" id="UP000062912"/>
    </source>
</evidence>
<reference evidence="1 2" key="1">
    <citation type="submission" date="2015-11" db="EMBL/GenBank/DDBJ databases">
        <title>Expanding the genomic diversity of Burkholderia species for the development of highly accurate diagnostics.</title>
        <authorList>
            <person name="Sahl J."/>
            <person name="Keim P."/>
            <person name="Wagner D."/>
        </authorList>
    </citation>
    <scope>NUCLEOTIDE SEQUENCE [LARGE SCALE GENOMIC DNA]</scope>
    <source>
        <strain evidence="1 2">MSMB368WGS</strain>
    </source>
</reference>
<sequence length="94" mass="9805">MSRNFILKGDTTDRGGVVLDGIAGSLFDGRELAYLGAPVFCAACDTQGVIVSDGGERTMSVMGKVVALEHDLCQCRCTPQPKLVASQRTGAISA</sequence>
<dbReference type="Proteomes" id="UP000062912">
    <property type="component" value="Unassembled WGS sequence"/>
</dbReference>
<dbReference type="Pfam" id="PF05488">
    <property type="entry name" value="PAAR_motif"/>
    <property type="match status" value="1"/>
</dbReference>
<dbReference type="OrthoDB" id="8594232at2"/>
<evidence type="ECO:0000313" key="1">
    <source>
        <dbReference type="EMBL" id="KWF33064.1"/>
    </source>
</evidence>
<organism evidence="1 2">
    <name type="scientific">Burkholderia pseudomultivorans</name>
    <dbReference type="NCBI Taxonomy" id="1207504"/>
    <lineage>
        <taxon>Bacteria</taxon>
        <taxon>Pseudomonadati</taxon>
        <taxon>Pseudomonadota</taxon>
        <taxon>Betaproteobacteria</taxon>
        <taxon>Burkholderiales</taxon>
        <taxon>Burkholderiaceae</taxon>
        <taxon>Burkholderia</taxon>
        <taxon>Burkholderia cepacia complex</taxon>
    </lineage>
</organism>
<dbReference type="InterPro" id="IPR008727">
    <property type="entry name" value="PAAR_motif"/>
</dbReference>
<dbReference type="CDD" id="cd14744">
    <property type="entry name" value="PAAR_CT_2"/>
    <property type="match status" value="1"/>
</dbReference>
<comment type="caution">
    <text evidence="1">The sequence shown here is derived from an EMBL/GenBank/DDBJ whole genome shotgun (WGS) entry which is preliminary data.</text>
</comment>
<name>A0A132EL20_9BURK</name>
<dbReference type="EMBL" id="LPJR01000020">
    <property type="protein sequence ID" value="KWF33064.1"/>
    <property type="molecule type" value="Genomic_DNA"/>
</dbReference>
<dbReference type="RefSeq" id="WP_060240778.1">
    <property type="nucleotide sequence ID" value="NZ_LPJR01000020.1"/>
</dbReference>
<accession>A0A132EL20</accession>
<gene>
    <name evidence="1" type="ORF">WT56_10985</name>
</gene>
<dbReference type="AlphaFoldDB" id="A0A132EL20"/>
<protein>
    <recommendedName>
        <fullName evidence="3">PAAR repeat-containing protein</fullName>
    </recommendedName>
</protein>